<organism evidence="3 4">
    <name type="scientific">Rubritalea halochordaticola</name>
    <dbReference type="NCBI Taxonomy" id="714537"/>
    <lineage>
        <taxon>Bacteria</taxon>
        <taxon>Pseudomonadati</taxon>
        <taxon>Verrucomicrobiota</taxon>
        <taxon>Verrucomicrobiia</taxon>
        <taxon>Verrucomicrobiales</taxon>
        <taxon>Rubritaleaceae</taxon>
        <taxon>Rubritalea</taxon>
    </lineage>
</organism>
<keyword evidence="4" id="KW-1185">Reference proteome</keyword>
<dbReference type="Proteomes" id="UP001424741">
    <property type="component" value="Unassembled WGS sequence"/>
</dbReference>
<evidence type="ECO:0000313" key="3">
    <source>
        <dbReference type="EMBL" id="GAA5495266.1"/>
    </source>
</evidence>
<dbReference type="EMBL" id="BAABRL010000003">
    <property type="protein sequence ID" value="GAA5495266.1"/>
    <property type="molecule type" value="Genomic_DNA"/>
</dbReference>
<sequence>MIKNRTRMKKAMAAASALGATAAVSSAASLAINFKGDRYSGEFGRDVSVSAFGVDASDWYVSPNHTAGAIDGGNDSGVIDGVSFAWEFSNDWAQSAAYSGATGIDEVSFGYLDDGATGANITITGLSAWLSANSVTAYTVTLVMGSGQGGGTFVDTPLYDEEGGSELHLYSVNAEAGASGGIQGYATSGELNSDTLYIDGQNRNGTARGSIAGVVITTIPEPSSTALLGLAGLGFILRRRK</sequence>
<dbReference type="NCBIfam" id="TIGR02595">
    <property type="entry name" value="PEP_CTERM"/>
    <property type="match status" value="1"/>
</dbReference>
<comment type="caution">
    <text evidence="3">The sequence shown here is derived from an EMBL/GenBank/DDBJ whole genome shotgun (WGS) entry which is preliminary data.</text>
</comment>
<keyword evidence="1" id="KW-0732">Signal</keyword>
<evidence type="ECO:0000313" key="4">
    <source>
        <dbReference type="Proteomes" id="UP001424741"/>
    </source>
</evidence>
<evidence type="ECO:0000259" key="2">
    <source>
        <dbReference type="Pfam" id="PF07589"/>
    </source>
</evidence>
<dbReference type="InterPro" id="IPR013424">
    <property type="entry name" value="Ice-binding_C"/>
</dbReference>
<protein>
    <recommendedName>
        <fullName evidence="2">Ice-binding protein C-terminal domain-containing protein</fullName>
    </recommendedName>
</protein>
<feature type="domain" description="Ice-binding protein C-terminal" evidence="2">
    <location>
        <begin position="218"/>
        <end position="240"/>
    </location>
</feature>
<reference evidence="3 4" key="1">
    <citation type="submission" date="2024-02" db="EMBL/GenBank/DDBJ databases">
        <title>Rubritalea halochordaticola NBRC 107102.</title>
        <authorList>
            <person name="Ichikawa N."/>
            <person name="Katano-Makiyama Y."/>
            <person name="Hidaka K."/>
        </authorList>
    </citation>
    <scope>NUCLEOTIDE SEQUENCE [LARGE SCALE GENOMIC DNA]</scope>
    <source>
        <strain evidence="3 4">NBRC 107102</strain>
    </source>
</reference>
<accession>A0ABP9UXT8</accession>
<gene>
    <name evidence="3" type="ORF">Rhal01_01441</name>
</gene>
<name>A0ABP9UXT8_9BACT</name>
<evidence type="ECO:0000256" key="1">
    <source>
        <dbReference type="SAM" id="SignalP"/>
    </source>
</evidence>
<dbReference type="Pfam" id="PF07589">
    <property type="entry name" value="PEP-CTERM"/>
    <property type="match status" value="1"/>
</dbReference>
<proteinExistence type="predicted"/>
<feature type="signal peptide" evidence="1">
    <location>
        <begin position="1"/>
        <end position="27"/>
    </location>
</feature>
<feature type="chain" id="PRO_5046971588" description="Ice-binding protein C-terminal domain-containing protein" evidence="1">
    <location>
        <begin position="28"/>
        <end position="241"/>
    </location>
</feature>